<sequence length="128" mass="13925">MANSPVYERIYAVVRRIPAGKVATYGQVALWAGLPGRARQVGYALFRVAPDADVPWQRVINAKGEISASPHRLGNDDYQQVLLKAEGVTFDCSGRIDLGEFGWQPGACAQPPAEFEPPASPPQNRCQC</sequence>
<dbReference type="eggNOG" id="COG3695">
    <property type="taxonomic scope" value="Bacteria"/>
</dbReference>
<dbReference type="KEGG" id="gvi:glr1461"/>
<dbReference type="STRING" id="251221.gene:10758945"/>
<evidence type="ECO:0000259" key="2">
    <source>
        <dbReference type="Pfam" id="PF01035"/>
    </source>
</evidence>
<gene>
    <name evidence="3" type="ordered locus">glr1461</name>
</gene>
<dbReference type="GO" id="GO:0003824">
    <property type="term" value="F:catalytic activity"/>
    <property type="evidence" value="ECO:0007669"/>
    <property type="project" value="InterPro"/>
</dbReference>
<dbReference type="PANTHER" id="PTHR42942:SF1">
    <property type="entry name" value="ALKYLTRANSFERASE-LIKE PROTEIN 1"/>
    <property type="match status" value="1"/>
</dbReference>
<dbReference type="CDD" id="cd06445">
    <property type="entry name" value="ATase"/>
    <property type="match status" value="1"/>
</dbReference>
<protein>
    <submittedName>
        <fullName evidence="3">Glr1461 protein</fullName>
    </submittedName>
</protein>
<dbReference type="Proteomes" id="UP000000557">
    <property type="component" value="Chromosome"/>
</dbReference>
<keyword evidence="1" id="KW-0227">DNA damage</keyword>
<dbReference type="InterPro" id="IPR014048">
    <property type="entry name" value="MethylDNA_cys_MeTrfase_DNA-bd"/>
</dbReference>
<dbReference type="PATRIC" id="fig|251221.4.peg.1493"/>
<organism evidence="3 4">
    <name type="scientific">Gloeobacter violaceus (strain ATCC 29082 / PCC 7421)</name>
    <dbReference type="NCBI Taxonomy" id="251221"/>
    <lineage>
        <taxon>Bacteria</taxon>
        <taxon>Bacillati</taxon>
        <taxon>Cyanobacteriota</taxon>
        <taxon>Cyanophyceae</taxon>
        <taxon>Gloeobacterales</taxon>
        <taxon>Gloeobacteraceae</taxon>
        <taxon>Gloeobacter</taxon>
    </lineage>
</organism>
<accession>Q7NKL6</accession>
<dbReference type="SUPFAM" id="SSF46767">
    <property type="entry name" value="Methylated DNA-protein cysteine methyltransferase, C-terminal domain"/>
    <property type="match status" value="1"/>
</dbReference>
<dbReference type="HOGENOM" id="CLU_000445_52_5_3"/>
<name>Q7NKL6_GLOVI</name>
<dbReference type="GO" id="GO:0006281">
    <property type="term" value="P:DNA repair"/>
    <property type="evidence" value="ECO:0000318"/>
    <property type="project" value="GO_Central"/>
</dbReference>
<dbReference type="InParanoid" id="Q7NKL6"/>
<dbReference type="PANTHER" id="PTHR42942">
    <property type="entry name" value="6-O-METHYLGUANINE DNA METHYLTRANSFERASE"/>
    <property type="match status" value="1"/>
</dbReference>
<reference evidence="3 4" key="2">
    <citation type="journal article" date="2003" name="DNA Res.">
        <title>Complete genome structure of Gloeobacter violaceus PCC 7421, a cyanobacterium that lacks thylakoids (supplement).</title>
        <authorList>
            <person name="Nakamura Y."/>
            <person name="Kaneko T."/>
            <person name="Sato S."/>
            <person name="Mimuro M."/>
            <person name="Miyashita H."/>
            <person name="Tsuchiya T."/>
            <person name="Sasamoto S."/>
            <person name="Watanabe A."/>
            <person name="Kawashima K."/>
            <person name="Kishida Y."/>
            <person name="Kiyokawa C."/>
            <person name="Kohara M."/>
            <person name="Matsumoto M."/>
            <person name="Matsuno A."/>
            <person name="Nakazaki N."/>
            <person name="Shimpo S."/>
            <person name="Takeuchi C."/>
            <person name="Yamada M."/>
            <person name="Tabata S."/>
        </authorList>
    </citation>
    <scope>NUCLEOTIDE SEQUENCE [LARGE SCALE GENOMIC DNA]</scope>
    <source>
        <strain evidence="4">ATCC 29082 / PCC 7421</strain>
    </source>
</reference>
<dbReference type="AlphaFoldDB" id="Q7NKL6"/>
<proteinExistence type="predicted"/>
<dbReference type="FunCoup" id="Q7NKL6">
    <property type="interactions" value="3"/>
</dbReference>
<dbReference type="PhylomeDB" id="Q7NKL6"/>
<keyword evidence="4" id="KW-1185">Reference proteome</keyword>
<dbReference type="InterPro" id="IPR052520">
    <property type="entry name" value="ATL_DNA_repair"/>
</dbReference>
<dbReference type="GO" id="GO:0003684">
    <property type="term" value="F:damaged DNA binding"/>
    <property type="evidence" value="ECO:0000318"/>
    <property type="project" value="GO_Central"/>
</dbReference>
<dbReference type="EnsemblBacteria" id="BAC89402">
    <property type="protein sequence ID" value="BAC89402"/>
    <property type="gene ID" value="BAC89402"/>
</dbReference>
<dbReference type="InterPro" id="IPR036388">
    <property type="entry name" value="WH-like_DNA-bd_sf"/>
</dbReference>
<reference evidence="3 4" key="1">
    <citation type="journal article" date="2003" name="DNA Res.">
        <title>Complete genome structure of Gloeobacter violaceus PCC 7421, a cyanobacterium that lacks thylakoids.</title>
        <authorList>
            <person name="Nakamura Y."/>
            <person name="Kaneko T."/>
            <person name="Sato S."/>
            <person name="Mimuro M."/>
            <person name="Miyashita H."/>
            <person name="Tsuchiya T."/>
            <person name="Sasamoto S."/>
            <person name="Watanabe A."/>
            <person name="Kawashima K."/>
            <person name="Kishida Y."/>
            <person name="Kiyokawa C."/>
            <person name="Kohara M."/>
            <person name="Matsumoto M."/>
            <person name="Matsuno A."/>
            <person name="Nakazaki N."/>
            <person name="Shimpo S."/>
            <person name="Takeuchi C."/>
            <person name="Yamada M."/>
            <person name="Tabata S."/>
        </authorList>
    </citation>
    <scope>NUCLEOTIDE SEQUENCE [LARGE SCALE GENOMIC DNA]</scope>
    <source>
        <strain evidence="4">ATCC 29082 / PCC 7421</strain>
    </source>
</reference>
<feature type="domain" description="Methylated-DNA-[protein]-cysteine S-methyltransferase DNA binding" evidence="2">
    <location>
        <begin position="6"/>
        <end position="88"/>
    </location>
</feature>
<evidence type="ECO:0000256" key="1">
    <source>
        <dbReference type="ARBA" id="ARBA00022763"/>
    </source>
</evidence>
<evidence type="ECO:0000313" key="3">
    <source>
        <dbReference type="EMBL" id="BAC89402.1"/>
    </source>
</evidence>
<dbReference type="OrthoDB" id="9789813at2"/>
<dbReference type="InterPro" id="IPR036217">
    <property type="entry name" value="MethylDNA_cys_MeTrfase_DNAb"/>
</dbReference>
<evidence type="ECO:0000313" key="4">
    <source>
        <dbReference type="Proteomes" id="UP000000557"/>
    </source>
</evidence>
<dbReference type="EMBL" id="BA000045">
    <property type="protein sequence ID" value="BAC89402.1"/>
    <property type="molecule type" value="Genomic_DNA"/>
</dbReference>
<dbReference type="Pfam" id="PF01035">
    <property type="entry name" value="DNA_binding_1"/>
    <property type="match status" value="1"/>
</dbReference>
<dbReference type="Gene3D" id="1.10.10.10">
    <property type="entry name" value="Winged helix-like DNA-binding domain superfamily/Winged helix DNA-binding domain"/>
    <property type="match status" value="1"/>
</dbReference>